<evidence type="ECO:0000313" key="2">
    <source>
        <dbReference type="EMBL" id="GAA1712689.1"/>
    </source>
</evidence>
<keyword evidence="3" id="KW-1185">Reference proteome</keyword>
<organism evidence="2 3">
    <name type="scientific">Fodinicola feengrottensis</name>
    <dbReference type="NCBI Taxonomy" id="435914"/>
    <lineage>
        <taxon>Bacteria</taxon>
        <taxon>Bacillati</taxon>
        <taxon>Actinomycetota</taxon>
        <taxon>Actinomycetes</taxon>
        <taxon>Mycobacteriales</taxon>
        <taxon>Fodinicola</taxon>
    </lineage>
</organism>
<comment type="caution">
    <text evidence="2">The sequence shown here is derived from an EMBL/GenBank/DDBJ whole genome shotgun (WGS) entry which is preliminary data.</text>
</comment>
<feature type="compositionally biased region" description="Basic and acidic residues" evidence="1">
    <location>
        <begin position="1"/>
        <end position="16"/>
    </location>
</feature>
<proteinExistence type="predicted"/>
<accession>A0ABN2IVK5</accession>
<evidence type="ECO:0000313" key="3">
    <source>
        <dbReference type="Proteomes" id="UP001500618"/>
    </source>
</evidence>
<sequence>MATETIAKENHPRRDVAGGPVSSVMRPTVRVVSRLMQLTGIGWRYVGAYVRGSALLDLTVVGGGRGAMVAVDPA</sequence>
<reference evidence="2 3" key="1">
    <citation type="journal article" date="2019" name="Int. J. Syst. Evol. Microbiol.">
        <title>The Global Catalogue of Microorganisms (GCM) 10K type strain sequencing project: providing services to taxonomists for standard genome sequencing and annotation.</title>
        <authorList>
            <consortium name="The Broad Institute Genomics Platform"/>
            <consortium name="The Broad Institute Genome Sequencing Center for Infectious Disease"/>
            <person name="Wu L."/>
            <person name="Ma J."/>
        </authorList>
    </citation>
    <scope>NUCLEOTIDE SEQUENCE [LARGE SCALE GENOMIC DNA]</scope>
    <source>
        <strain evidence="2 3">JCM 14718</strain>
    </source>
</reference>
<name>A0ABN2IVK5_9ACTN</name>
<gene>
    <name evidence="2" type="ORF">GCM10009765_72200</name>
</gene>
<protein>
    <submittedName>
        <fullName evidence="2">Uncharacterized protein</fullName>
    </submittedName>
</protein>
<dbReference type="EMBL" id="BAAANY010000038">
    <property type="protein sequence ID" value="GAA1712689.1"/>
    <property type="molecule type" value="Genomic_DNA"/>
</dbReference>
<feature type="region of interest" description="Disordered" evidence="1">
    <location>
        <begin position="1"/>
        <end position="21"/>
    </location>
</feature>
<dbReference type="Proteomes" id="UP001500618">
    <property type="component" value="Unassembled WGS sequence"/>
</dbReference>
<evidence type="ECO:0000256" key="1">
    <source>
        <dbReference type="SAM" id="MobiDB-lite"/>
    </source>
</evidence>